<organism evidence="1 2">
    <name type="scientific">Candidatus Woesebacteria bacterium GW2011_GWA1_39_8</name>
    <dbReference type="NCBI Taxonomy" id="1618552"/>
    <lineage>
        <taxon>Bacteria</taxon>
        <taxon>Candidatus Woeseibacteriota</taxon>
    </lineage>
</organism>
<accession>A0A0G0PPV3</accession>
<proteinExistence type="predicted"/>
<evidence type="ECO:0000313" key="1">
    <source>
        <dbReference type="EMBL" id="KKR30179.1"/>
    </source>
</evidence>
<sequence>MKTYEEVKEAIKNLKEIPEETGWGRGGHSVKDFLTALWWTIEEADDTYTRISPYAFEKKGTTEVTIIDPLNGEVYTKTKEEYEELTKMGAMNRLARAERDWALDKMLAAEHGKDIGDWPGQERRNEFMKKLKEPK</sequence>
<protein>
    <submittedName>
        <fullName evidence="1">Uncharacterized protein</fullName>
    </submittedName>
</protein>
<dbReference type="Proteomes" id="UP000034793">
    <property type="component" value="Unassembled WGS sequence"/>
</dbReference>
<name>A0A0G0PPV3_9BACT</name>
<gene>
    <name evidence="1" type="ORF">UT61_C0011G0002</name>
</gene>
<dbReference type="AlphaFoldDB" id="A0A0G0PPV3"/>
<reference evidence="1 2" key="1">
    <citation type="journal article" date="2015" name="Nature">
        <title>rRNA introns, odd ribosomes, and small enigmatic genomes across a large radiation of phyla.</title>
        <authorList>
            <person name="Brown C.T."/>
            <person name="Hug L.A."/>
            <person name="Thomas B.C."/>
            <person name="Sharon I."/>
            <person name="Castelle C.J."/>
            <person name="Singh A."/>
            <person name="Wilkins M.J."/>
            <person name="Williams K.H."/>
            <person name="Banfield J.F."/>
        </authorList>
    </citation>
    <scope>NUCLEOTIDE SEQUENCE [LARGE SCALE GENOMIC DNA]</scope>
</reference>
<dbReference type="EMBL" id="LBXL01000011">
    <property type="protein sequence ID" value="KKR30179.1"/>
    <property type="molecule type" value="Genomic_DNA"/>
</dbReference>
<comment type="caution">
    <text evidence="1">The sequence shown here is derived from an EMBL/GenBank/DDBJ whole genome shotgun (WGS) entry which is preliminary data.</text>
</comment>
<evidence type="ECO:0000313" key="2">
    <source>
        <dbReference type="Proteomes" id="UP000034793"/>
    </source>
</evidence>